<keyword evidence="2" id="KW-1185">Reference proteome</keyword>
<evidence type="ECO:0000313" key="2">
    <source>
        <dbReference type="Proteomes" id="UP000027222"/>
    </source>
</evidence>
<accession>A0A067SQY0</accession>
<protein>
    <submittedName>
        <fullName evidence="1">Uncharacterized protein</fullName>
    </submittedName>
</protein>
<dbReference type="Proteomes" id="UP000027222">
    <property type="component" value="Unassembled WGS sequence"/>
</dbReference>
<gene>
    <name evidence="1" type="ORF">GALMADRAFT_730917</name>
</gene>
<reference evidence="2" key="1">
    <citation type="journal article" date="2014" name="Proc. Natl. Acad. Sci. U.S.A.">
        <title>Extensive sampling of basidiomycete genomes demonstrates inadequacy of the white-rot/brown-rot paradigm for wood decay fungi.</title>
        <authorList>
            <person name="Riley R."/>
            <person name="Salamov A.A."/>
            <person name="Brown D.W."/>
            <person name="Nagy L.G."/>
            <person name="Floudas D."/>
            <person name="Held B.W."/>
            <person name="Levasseur A."/>
            <person name="Lombard V."/>
            <person name="Morin E."/>
            <person name="Otillar R."/>
            <person name="Lindquist E.A."/>
            <person name="Sun H."/>
            <person name="LaButti K.M."/>
            <person name="Schmutz J."/>
            <person name="Jabbour D."/>
            <person name="Luo H."/>
            <person name="Baker S.E."/>
            <person name="Pisabarro A.G."/>
            <person name="Walton J.D."/>
            <person name="Blanchette R.A."/>
            <person name="Henrissat B."/>
            <person name="Martin F."/>
            <person name="Cullen D."/>
            <person name="Hibbett D.S."/>
            <person name="Grigoriev I.V."/>
        </authorList>
    </citation>
    <scope>NUCLEOTIDE SEQUENCE [LARGE SCALE GENOMIC DNA]</scope>
    <source>
        <strain evidence="2">CBS 339.88</strain>
    </source>
</reference>
<dbReference type="HOGENOM" id="CLU_1786995_0_0_1"/>
<organism evidence="1 2">
    <name type="scientific">Galerina marginata (strain CBS 339.88)</name>
    <dbReference type="NCBI Taxonomy" id="685588"/>
    <lineage>
        <taxon>Eukaryota</taxon>
        <taxon>Fungi</taxon>
        <taxon>Dikarya</taxon>
        <taxon>Basidiomycota</taxon>
        <taxon>Agaricomycotina</taxon>
        <taxon>Agaricomycetes</taxon>
        <taxon>Agaricomycetidae</taxon>
        <taxon>Agaricales</taxon>
        <taxon>Agaricineae</taxon>
        <taxon>Strophariaceae</taxon>
        <taxon>Galerina</taxon>
    </lineage>
</organism>
<dbReference type="EMBL" id="KL142386">
    <property type="protein sequence ID" value="KDR73355.1"/>
    <property type="molecule type" value="Genomic_DNA"/>
</dbReference>
<sequence>MQVRGYWSLKRRPSSGFLILLVSPATRAISSWCLDSSLVRHEKEKPVWSCHQLEKTPNCSTRWRLLGVSHSVDKRFTIYEPQYQEICFLRCFYPLSIYFSSGRFSRCRFLQLRLPEAQLTIVGLSNVCDRGEGQRWQLLSQNKLD</sequence>
<dbReference type="AlphaFoldDB" id="A0A067SQY0"/>
<name>A0A067SQY0_GALM3</name>
<evidence type="ECO:0000313" key="1">
    <source>
        <dbReference type="EMBL" id="KDR73355.1"/>
    </source>
</evidence>
<proteinExistence type="predicted"/>